<evidence type="ECO:0000313" key="5">
    <source>
        <dbReference type="EMBL" id="API61422.1"/>
    </source>
</evidence>
<reference evidence="5 6" key="1">
    <citation type="submission" date="2016-11" db="EMBL/GenBank/DDBJ databases">
        <title>Complete Genome Sequence of alachlor-degrading Sphingomonas sp. strain JJ-A5.</title>
        <authorList>
            <person name="Lee H."/>
            <person name="Ka J.-O."/>
        </authorList>
    </citation>
    <scope>NUCLEOTIDE SEQUENCE [LARGE SCALE GENOMIC DNA]</scope>
    <source>
        <strain evidence="5 6">JJ-A5</strain>
        <plasmid evidence="6">phsl2</plasmid>
    </source>
</reference>
<dbReference type="AlphaFoldDB" id="A0A1L4A0M5"/>
<name>A0A1L4A0M5_9SPHN</name>
<dbReference type="Pfam" id="PF12802">
    <property type="entry name" value="MarR_2"/>
    <property type="match status" value="1"/>
</dbReference>
<dbReference type="Gene3D" id="1.10.10.10">
    <property type="entry name" value="Winged helix-like DNA-binding domain superfamily/Winged helix DNA-binding domain"/>
    <property type="match status" value="1"/>
</dbReference>
<dbReference type="EMBL" id="CP018223">
    <property type="protein sequence ID" value="API61422.1"/>
    <property type="molecule type" value="Genomic_DNA"/>
</dbReference>
<proteinExistence type="predicted"/>
<dbReference type="SUPFAM" id="SSF46785">
    <property type="entry name" value="Winged helix' DNA-binding domain"/>
    <property type="match status" value="1"/>
</dbReference>
<evidence type="ECO:0000313" key="6">
    <source>
        <dbReference type="Proteomes" id="UP000182063"/>
    </source>
</evidence>
<dbReference type="SMART" id="SM00347">
    <property type="entry name" value="HTH_MARR"/>
    <property type="match status" value="1"/>
</dbReference>
<keyword evidence="5" id="KW-0614">Plasmid</keyword>
<feature type="domain" description="HTH marR-type" evidence="4">
    <location>
        <begin position="5"/>
        <end position="138"/>
    </location>
</feature>
<geneLocation type="plasmid" evidence="6">
    <name>phsl2</name>
</geneLocation>
<dbReference type="OrthoDB" id="9806864at2"/>
<dbReference type="InterPro" id="IPR000835">
    <property type="entry name" value="HTH_MarR-typ"/>
</dbReference>
<dbReference type="PANTHER" id="PTHR33164">
    <property type="entry name" value="TRANSCRIPTIONAL REGULATOR, MARR FAMILY"/>
    <property type="match status" value="1"/>
</dbReference>
<dbReference type="KEGG" id="sphj:BSL82_18465"/>
<evidence type="ECO:0000256" key="2">
    <source>
        <dbReference type="ARBA" id="ARBA00023125"/>
    </source>
</evidence>
<organism evidence="5 6">
    <name type="scientific">Tardibacter chloracetimidivorans</name>
    <dbReference type="NCBI Taxonomy" id="1921510"/>
    <lineage>
        <taxon>Bacteria</taxon>
        <taxon>Pseudomonadati</taxon>
        <taxon>Pseudomonadota</taxon>
        <taxon>Alphaproteobacteria</taxon>
        <taxon>Sphingomonadales</taxon>
        <taxon>Sphingomonadaceae</taxon>
        <taxon>Tardibacter</taxon>
    </lineage>
</organism>
<dbReference type="InterPro" id="IPR039422">
    <property type="entry name" value="MarR/SlyA-like"/>
</dbReference>
<keyword evidence="6" id="KW-1185">Reference proteome</keyword>
<sequence length="153" mass="16686">MKQKKTRLVFLLNIAYRAVDRWLENEGGGASALSAAQAGTMFYLAENDGALTGDVAAALNIGAPAMSGLANRLEQAGFLTRQRDEEDGRAIRLYQTDEGRLAAQRTKSALTALNFQLTDGFNEQEMEVVGRWLEALPKKLAIEGPRSSGQRLN</sequence>
<dbReference type="PANTHER" id="PTHR33164:SF107">
    <property type="entry name" value="TRANSCRIPTIONAL REGULATORY PROTEIN"/>
    <property type="match status" value="1"/>
</dbReference>
<dbReference type="InterPro" id="IPR036388">
    <property type="entry name" value="WH-like_DNA-bd_sf"/>
</dbReference>
<gene>
    <name evidence="5" type="ORF">BSL82_18465</name>
</gene>
<dbReference type="InterPro" id="IPR036390">
    <property type="entry name" value="WH_DNA-bd_sf"/>
</dbReference>
<evidence type="ECO:0000259" key="4">
    <source>
        <dbReference type="PROSITE" id="PS50995"/>
    </source>
</evidence>
<dbReference type="RefSeq" id="WP_072599004.1">
    <property type="nucleotide sequence ID" value="NZ_CP018223.1"/>
</dbReference>
<keyword evidence="1" id="KW-0805">Transcription regulation</keyword>
<keyword evidence="2" id="KW-0238">DNA-binding</keyword>
<evidence type="ECO:0000256" key="3">
    <source>
        <dbReference type="ARBA" id="ARBA00023163"/>
    </source>
</evidence>
<keyword evidence="3" id="KW-0804">Transcription</keyword>
<dbReference type="InterPro" id="IPR023187">
    <property type="entry name" value="Tscrpt_reg_MarR-type_CS"/>
</dbReference>
<accession>A0A1L4A0M5</accession>
<dbReference type="GO" id="GO:0006950">
    <property type="term" value="P:response to stress"/>
    <property type="evidence" value="ECO:0007669"/>
    <property type="project" value="TreeGrafter"/>
</dbReference>
<dbReference type="PROSITE" id="PS50995">
    <property type="entry name" value="HTH_MARR_2"/>
    <property type="match status" value="1"/>
</dbReference>
<dbReference type="GO" id="GO:0003700">
    <property type="term" value="F:DNA-binding transcription factor activity"/>
    <property type="evidence" value="ECO:0007669"/>
    <property type="project" value="InterPro"/>
</dbReference>
<evidence type="ECO:0000256" key="1">
    <source>
        <dbReference type="ARBA" id="ARBA00023015"/>
    </source>
</evidence>
<dbReference type="Proteomes" id="UP000182063">
    <property type="component" value="Plasmid pHSL2"/>
</dbReference>
<dbReference type="GO" id="GO:0003677">
    <property type="term" value="F:DNA binding"/>
    <property type="evidence" value="ECO:0007669"/>
    <property type="project" value="UniProtKB-KW"/>
</dbReference>
<dbReference type="PROSITE" id="PS01117">
    <property type="entry name" value="HTH_MARR_1"/>
    <property type="match status" value="1"/>
</dbReference>
<protein>
    <recommendedName>
        <fullName evidence="4">HTH marR-type domain-containing protein</fullName>
    </recommendedName>
</protein>